<feature type="domain" description="MIR" evidence="4">
    <location>
        <begin position="91"/>
        <end position="143"/>
    </location>
</feature>
<evidence type="ECO:0000256" key="2">
    <source>
        <dbReference type="ARBA" id="ARBA00022737"/>
    </source>
</evidence>
<dbReference type="InterPro" id="IPR036300">
    <property type="entry name" value="MIR_dom_sf"/>
</dbReference>
<evidence type="ECO:0000256" key="1">
    <source>
        <dbReference type="ARBA" id="ARBA00022729"/>
    </source>
</evidence>
<keyword evidence="6" id="KW-1185">Reference proteome</keyword>
<dbReference type="Proteomes" id="UP000093000">
    <property type="component" value="Unassembled WGS sequence"/>
</dbReference>
<reference evidence="5 6" key="1">
    <citation type="submission" date="2016-03" db="EMBL/GenBank/DDBJ databases">
        <title>Choanephora cucurbitarum.</title>
        <authorList>
            <person name="Min B."/>
            <person name="Park H."/>
            <person name="Park J.-H."/>
            <person name="Shin H.-D."/>
            <person name="Choi I.-G."/>
        </authorList>
    </citation>
    <scope>NUCLEOTIDE SEQUENCE [LARGE SCALE GENOMIC DNA]</scope>
    <source>
        <strain evidence="5 6">KUS-F28377</strain>
    </source>
</reference>
<organism evidence="5 6">
    <name type="scientific">Choanephora cucurbitarum</name>
    <dbReference type="NCBI Taxonomy" id="101091"/>
    <lineage>
        <taxon>Eukaryota</taxon>
        <taxon>Fungi</taxon>
        <taxon>Fungi incertae sedis</taxon>
        <taxon>Mucoromycota</taxon>
        <taxon>Mucoromycotina</taxon>
        <taxon>Mucoromycetes</taxon>
        <taxon>Mucorales</taxon>
        <taxon>Mucorineae</taxon>
        <taxon>Choanephoraceae</taxon>
        <taxon>Choanephoroideae</taxon>
        <taxon>Choanephora</taxon>
    </lineage>
</organism>
<dbReference type="EMBL" id="LUGH01000296">
    <property type="protein sequence ID" value="OBZ86472.1"/>
    <property type="molecule type" value="Genomic_DNA"/>
</dbReference>
<feature type="signal peptide" evidence="3">
    <location>
        <begin position="1"/>
        <end position="18"/>
    </location>
</feature>
<dbReference type="PANTHER" id="PTHR46809">
    <property type="entry name" value="STROMAL CELL-DERIVED FACTOR 2-LIKE PROTEIN"/>
    <property type="match status" value="1"/>
</dbReference>
<dbReference type="InParanoid" id="A0A1C7NBG1"/>
<dbReference type="PROSITE" id="PS50919">
    <property type="entry name" value="MIR"/>
    <property type="match status" value="2"/>
</dbReference>
<sequence>MKLTFALFNLAFLPSLLASSNVPEIEDGFEQVTCASTIKLTNSASGYKLHSHGVTYGSGSGQQSVTAFPESDDANSFWVVEAATDMICKRGQPVPCGSLIRLRHPNTQGYLHSHDHPSPLSRQQEVSCYDGKDSGDNWRVECLTGKKETWLREEPIQLVHQDTQTYLSSSTNYQFGQPIPGQLEVAAVKSSSNKNTQWMAQEGIYFAAK</sequence>
<dbReference type="AlphaFoldDB" id="A0A1C7NBG1"/>
<accession>A0A1C7NBG1</accession>
<name>A0A1C7NBG1_9FUNG</name>
<protein>
    <submittedName>
        <fullName evidence="5">Stromal cell-derived factor 2-like protein 1</fullName>
    </submittedName>
</protein>
<comment type="caution">
    <text evidence="5">The sequence shown here is derived from an EMBL/GenBank/DDBJ whole genome shotgun (WGS) entry which is preliminary data.</text>
</comment>
<evidence type="ECO:0000313" key="5">
    <source>
        <dbReference type="EMBL" id="OBZ86472.1"/>
    </source>
</evidence>
<proteinExistence type="predicted"/>
<dbReference type="Pfam" id="PF02815">
    <property type="entry name" value="MIR"/>
    <property type="match status" value="1"/>
</dbReference>
<evidence type="ECO:0000259" key="4">
    <source>
        <dbReference type="PROSITE" id="PS50919"/>
    </source>
</evidence>
<keyword evidence="1 3" id="KW-0732">Signal</keyword>
<evidence type="ECO:0000256" key="3">
    <source>
        <dbReference type="SAM" id="SignalP"/>
    </source>
</evidence>
<dbReference type="Gene3D" id="2.80.10.50">
    <property type="match status" value="1"/>
</dbReference>
<dbReference type="CDD" id="cd23279">
    <property type="entry name" value="beta-trefoil_MIR_SDF2-like"/>
    <property type="match status" value="1"/>
</dbReference>
<evidence type="ECO:0000313" key="6">
    <source>
        <dbReference type="Proteomes" id="UP000093000"/>
    </source>
</evidence>
<feature type="domain" description="MIR" evidence="4">
    <location>
        <begin position="29"/>
        <end position="83"/>
    </location>
</feature>
<gene>
    <name evidence="5" type="primary">SDF2L1</name>
    <name evidence="5" type="ORF">A0J61_05478</name>
</gene>
<dbReference type="STRING" id="101091.A0A1C7NBG1"/>
<dbReference type="OrthoDB" id="5588846at2759"/>
<dbReference type="PANTHER" id="PTHR46809:SF2">
    <property type="entry name" value="GH21273P"/>
    <property type="match status" value="1"/>
</dbReference>
<keyword evidence="2" id="KW-0677">Repeat</keyword>
<feature type="chain" id="PRO_5008889594" evidence="3">
    <location>
        <begin position="19"/>
        <end position="209"/>
    </location>
</feature>
<dbReference type="SMART" id="SM00472">
    <property type="entry name" value="MIR"/>
    <property type="match status" value="3"/>
</dbReference>
<dbReference type="InterPro" id="IPR016093">
    <property type="entry name" value="MIR_motif"/>
</dbReference>
<dbReference type="SUPFAM" id="SSF82109">
    <property type="entry name" value="MIR domain"/>
    <property type="match status" value="1"/>
</dbReference>